<feature type="domain" description="Blue (type 1) copper" evidence="7">
    <location>
        <begin position="9"/>
        <end position="73"/>
    </location>
</feature>
<accession>A0A0W1R8G2</accession>
<keyword evidence="4" id="KW-0249">Electron transport</keyword>
<protein>
    <submittedName>
        <fullName evidence="8">Halocyanin</fullName>
    </submittedName>
</protein>
<gene>
    <name evidence="8" type="ORF">AUR64_14465</name>
</gene>
<dbReference type="AlphaFoldDB" id="A0A0W1R8G2"/>
<sequence length="196" mass="21747">MEVPPETFVEWDWTGHGGQHNVVALDGTFDSGRTNAQKGTSYEYLFLPEETGVYRFVSEPHRDEGMKGAVIVKEPPTTGIEEVDEWVQLSNTFDGTITDKTNTDTTTITTGAEGNRGTFAFDPVVLKISSGTTVQWEWAEDSGPHTVAFEDIDVRTDEVYTEAGVHLEYTFEEKGIYRYACEPHESLGGRGAIIVE</sequence>
<evidence type="ECO:0000256" key="3">
    <source>
        <dbReference type="ARBA" id="ARBA00022723"/>
    </source>
</evidence>
<dbReference type="Proteomes" id="UP000054387">
    <property type="component" value="Unassembled WGS sequence"/>
</dbReference>
<dbReference type="GO" id="GO:0009055">
    <property type="term" value="F:electron transfer activity"/>
    <property type="evidence" value="ECO:0007669"/>
    <property type="project" value="InterPro"/>
</dbReference>
<dbReference type="PANTHER" id="PTHR34192:SF10">
    <property type="entry name" value="PLASTOCYANIN MAJOR ISOFORM, CHLOROPLASTIC-RELATED"/>
    <property type="match status" value="1"/>
</dbReference>
<keyword evidence="2" id="KW-0813">Transport</keyword>
<reference evidence="8 9" key="1">
    <citation type="submission" date="2015-12" db="EMBL/GenBank/DDBJ databases">
        <title>Haloprofundus marisrubri gen. nov., sp. nov., an extremely halophilic archaeon isolated from the Discovery deep brine-seawater interface in the Red Sea.</title>
        <authorList>
            <person name="Zhang G."/>
            <person name="Stingl U."/>
            <person name="Rashid M."/>
        </authorList>
    </citation>
    <scope>NUCLEOTIDE SEQUENCE [LARGE SCALE GENOMIC DNA]</scope>
    <source>
        <strain evidence="8 9">SB9</strain>
    </source>
</reference>
<evidence type="ECO:0000256" key="2">
    <source>
        <dbReference type="ARBA" id="ARBA00022448"/>
    </source>
</evidence>
<dbReference type="GO" id="GO:0016020">
    <property type="term" value="C:membrane"/>
    <property type="evidence" value="ECO:0007669"/>
    <property type="project" value="UniProtKB-SubCell"/>
</dbReference>
<dbReference type="NCBIfam" id="TIGR03102">
    <property type="entry name" value="halo_cynanin"/>
    <property type="match status" value="1"/>
</dbReference>
<dbReference type="Gene3D" id="2.60.40.420">
    <property type="entry name" value="Cupredoxins - blue copper proteins"/>
    <property type="match status" value="2"/>
</dbReference>
<dbReference type="PANTHER" id="PTHR34192">
    <property type="entry name" value="PLASTOCYANIN MAJOR ISOFORM, CHLOROPLASTIC-RELATED"/>
    <property type="match status" value="1"/>
</dbReference>
<evidence type="ECO:0000256" key="5">
    <source>
        <dbReference type="ARBA" id="ARBA00023008"/>
    </source>
</evidence>
<dbReference type="InterPro" id="IPR017533">
    <property type="entry name" value="Halocyanin"/>
</dbReference>
<name>A0A0W1R8G2_9EURY</name>
<organism evidence="8 9">
    <name type="scientific">Haloprofundus marisrubri</name>
    <dbReference type="NCBI Taxonomy" id="1514971"/>
    <lineage>
        <taxon>Archaea</taxon>
        <taxon>Methanobacteriati</taxon>
        <taxon>Methanobacteriota</taxon>
        <taxon>Stenosarchaea group</taxon>
        <taxon>Halobacteria</taxon>
        <taxon>Halobacteriales</taxon>
        <taxon>Haloferacaceae</taxon>
        <taxon>Haloprofundus</taxon>
    </lineage>
</organism>
<keyword evidence="3" id="KW-0479">Metal-binding</keyword>
<evidence type="ECO:0000256" key="1">
    <source>
        <dbReference type="ARBA" id="ARBA00004370"/>
    </source>
</evidence>
<keyword evidence="5" id="KW-0186">Copper</keyword>
<dbReference type="InterPro" id="IPR000923">
    <property type="entry name" value="BlueCu_1"/>
</dbReference>
<comment type="caution">
    <text evidence="8">The sequence shown here is derived from an EMBL/GenBank/DDBJ whole genome shotgun (WGS) entry which is preliminary data.</text>
</comment>
<evidence type="ECO:0000256" key="6">
    <source>
        <dbReference type="ARBA" id="ARBA00023136"/>
    </source>
</evidence>
<dbReference type="Pfam" id="PF00127">
    <property type="entry name" value="Copper-bind"/>
    <property type="match status" value="2"/>
</dbReference>
<evidence type="ECO:0000313" key="9">
    <source>
        <dbReference type="Proteomes" id="UP000054387"/>
    </source>
</evidence>
<dbReference type="CDD" id="cd04220">
    <property type="entry name" value="Halocyanin"/>
    <property type="match status" value="1"/>
</dbReference>
<evidence type="ECO:0000313" key="8">
    <source>
        <dbReference type="EMBL" id="KTG09553.1"/>
    </source>
</evidence>
<dbReference type="STRING" id="1514971.AUR64_14465"/>
<dbReference type="GO" id="GO:0005507">
    <property type="term" value="F:copper ion binding"/>
    <property type="evidence" value="ECO:0007669"/>
    <property type="project" value="InterPro"/>
</dbReference>
<evidence type="ECO:0000259" key="7">
    <source>
        <dbReference type="Pfam" id="PF00127"/>
    </source>
</evidence>
<dbReference type="SUPFAM" id="SSF49503">
    <property type="entry name" value="Cupredoxins"/>
    <property type="match status" value="2"/>
</dbReference>
<evidence type="ECO:0000256" key="4">
    <source>
        <dbReference type="ARBA" id="ARBA00022982"/>
    </source>
</evidence>
<keyword evidence="9" id="KW-1185">Reference proteome</keyword>
<feature type="domain" description="Blue (type 1) copper" evidence="7">
    <location>
        <begin position="113"/>
        <end position="196"/>
    </location>
</feature>
<proteinExistence type="predicted"/>
<dbReference type="InterPro" id="IPR008972">
    <property type="entry name" value="Cupredoxin"/>
</dbReference>
<dbReference type="EMBL" id="LOPU01000029">
    <property type="protein sequence ID" value="KTG09553.1"/>
    <property type="molecule type" value="Genomic_DNA"/>
</dbReference>
<keyword evidence="6" id="KW-0472">Membrane</keyword>
<comment type="subcellular location">
    <subcellularLocation>
        <location evidence="1">Membrane</location>
    </subcellularLocation>
</comment>